<dbReference type="PANTHER" id="PTHR11960">
    <property type="entry name" value="EUKARYOTIC TRANSLATION INITIATION FACTOR 4E RELATED"/>
    <property type="match status" value="1"/>
</dbReference>
<dbReference type="SUPFAM" id="SSF55418">
    <property type="entry name" value="eIF4e-like"/>
    <property type="match status" value="1"/>
</dbReference>
<dbReference type="WBParaSite" id="MBELARI_LOCUS15576">
    <property type="protein sequence ID" value="MBELARI_LOCUS15576"/>
    <property type="gene ID" value="MBELARI_LOCUS15576"/>
</dbReference>
<dbReference type="Pfam" id="PF01652">
    <property type="entry name" value="IF4E"/>
    <property type="match status" value="1"/>
</dbReference>
<comment type="similarity">
    <text evidence="2">Belongs to the Mediator complex subunit 27 family.</text>
</comment>
<evidence type="ECO:0000313" key="8">
    <source>
        <dbReference type="Proteomes" id="UP000887575"/>
    </source>
</evidence>
<dbReference type="InterPro" id="IPR021627">
    <property type="entry name" value="Mediator_Med27"/>
</dbReference>
<dbReference type="Pfam" id="PF11571">
    <property type="entry name" value="Med27"/>
    <property type="match status" value="2"/>
</dbReference>
<evidence type="ECO:0000256" key="7">
    <source>
        <dbReference type="RuleBase" id="RU004374"/>
    </source>
</evidence>
<keyword evidence="3" id="KW-0805">Transcription regulation</keyword>
<dbReference type="InterPro" id="IPR019770">
    <property type="entry name" value="TIF_eIF_4E_CS"/>
</dbReference>
<proteinExistence type="inferred from homology"/>
<dbReference type="AlphaFoldDB" id="A0AAF3ENE3"/>
<sequence length="901" mass="104906">MSQQNYKDGTVKKPNVGDCIYFIRKLRHYALRADEAIFETESGQPDPSALERMQEVTRFYEQIENYAKQLPPNVAGAMEKMDLLKSIYQEEQNDLNTHELVESFIDTTNWTECIFTRYVYLTEFHRYRPYSRKTTAMIPKHLPYSNWGAEDANKHPHKLFEAAFAQLQLDLKNMKPRSGIVPTYLEQNSMSSIIELKFGFFCPTQKNTFICSQKMLLVEEFGYFESLQFIAPHEEWAYNEEMGEKRVDLTKESQYLIFRKLTIQGNVQLTHTIHPYLTSNAMKNLFMQLGKYQEVFRAQCKYCRKHMKDFMPPYVVLAAKQTQFDFAHETCNCVMSQTADECKKQIVSSRSVARHVQKFRAKMMETAGYLKTLNATVDRKGLIKKLTKEFDQLQATLSDLPNIFPTDIVNSFFTNVQLAENEPEYKSQINQFFEQLMWHDRNLMFYAFSLNEMHEAGIVTEKKAPISIKQPLRPKVVISAAHERFQKIFQLVQSNFFEARRHLQISYLAKNFQPSTSVAELRCGTFFRGSFIPRLRILMLVIDGELHYVNFIGGHENWPIDDDCWGNRLNITYESRYHVYKSLTIRANELLNKLSDSSFSTNPNDMAKMNYTLAKFGDVFYNTCTGCQKVMKNFCPPTIVNIIGNKTIYRHEQYLMSSEVSSEVMAIEKTERKLTEDGNHSTTGIAPPLLPVRHQLQRRWVLWFLKADRNRDWEDCLQQVIAFDSVEDFWSLFNNIAAPSSLNWGSDYYLFKEGIRPMWEDKQNVDGGRWLMVVDKHKRKQFLDDYWLELLMAIVGEQFGDYGDHICGAVLNVRNKGDKISLWTHDASQDSVNSQIGKIFKAKMNVPDEEIIKYEVHKDASKRASSIVKPRITIQGESIVFKHNNDQHKPQPTAATVETKG</sequence>
<dbReference type="GO" id="GO:0016592">
    <property type="term" value="C:mediator complex"/>
    <property type="evidence" value="ECO:0007669"/>
    <property type="project" value="InterPro"/>
</dbReference>
<dbReference type="GO" id="GO:0000340">
    <property type="term" value="F:RNA 7-methylguanosine cap binding"/>
    <property type="evidence" value="ECO:0007669"/>
    <property type="project" value="UniProtKB-ARBA"/>
</dbReference>
<dbReference type="GO" id="GO:0003743">
    <property type="term" value="F:translation initiation factor activity"/>
    <property type="evidence" value="ECO:0007669"/>
    <property type="project" value="UniProtKB-KW"/>
</dbReference>
<reference evidence="9" key="1">
    <citation type="submission" date="2024-02" db="UniProtKB">
        <authorList>
            <consortium name="WormBaseParasite"/>
        </authorList>
    </citation>
    <scope>IDENTIFICATION</scope>
</reference>
<evidence type="ECO:0000256" key="2">
    <source>
        <dbReference type="ARBA" id="ARBA00008048"/>
    </source>
</evidence>
<evidence type="ECO:0000256" key="5">
    <source>
        <dbReference type="ARBA" id="ARBA00023242"/>
    </source>
</evidence>
<dbReference type="PANTHER" id="PTHR11960:SF69">
    <property type="entry name" value="EUKARYOTIC TRANSLATION INITIATION FACTOR 4E-3"/>
    <property type="match status" value="1"/>
</dbReference>
<dbReference type="InterPro" id="IPR001040">
    <property type="entry name" value="TIF_eIF_4E"/>
</dbReference>
<keyword evidence="7" id="KW-0648">Protein biosynthesis</keyword>
<dbReference type="GO" id="GO:0016281">
    <property type="term" value="C:eukaryotic translation initiation factor 4F complex"/>
    <property type="evidence" value="ECO:0007669"/>
    <property type="project" value="TreeGrafter"/>
</dbReference>
<dbReference type="PROSITE" id="PS00813">
    <property type="entry name" value="IF4E"/>
    <property type="match status" value="1"/>
</dbReference>
<dbReference type="Gene3D" id="3.30.760.10">
    <property type="entry name" value="RNA Cap, Translation Initiation Factor Eif4e"/>
    <property type="match status" value="1"/>
</dbReference>
<evidence type="ECO:0000256" key="4">
    <source>
        <dbReference type="ARBA" id="ARBA00023163"/>
    </source>
</evidence>
<protein>
    <recommendedName>
        <fullName evidence="6">eIF-4F 25 kDa subunit</fullName>
    </recommendedName>
</protein>
<keyword evidence="7" id="KW-0694">RNA-binding</keyword>
<keyword evidence="5" id="KW-0539">Nucleus</keyword>
<keyword evidence="8" id="KW-1185">Reference proteome</keyword>
<dbReference type="Proteomes" id="UP000887575">
    <property type="component" value="Unassembled WGS sequence"/>
</dbReference>
<organism evidence="8 9">
    <name type="scientific">Mesorhabditis belari</name>
    <dbReference type="NCBI Taxonomy" id="2138241"/>
    <lineage>
        <taxon>Eukaryota</taxon>
        <taxon>Metazoa</taxon>
        <taxon>Ecdysozoa</taxon>
        <taxon>Nematoda</taxon>
        <taxon>Chromadorea</taxon>
        <taxon>Rhabditida</taxon>
        <taxon>Rhabditina</taxon>
        <taxon>Rhabditomorpha</taxon>
        <taxon>Rhabditoidea</taxon>
        <taxon>Rhabditidae</taxon>
        <taxon>Mesorhabditinae</taxon>
        <taxon>Mesorhabditis</taxon>
    </lineage>
</organism>
<name>A0AAF3ENE3_9BILA</name>
<dbReference type="InterPro" id="IPR023398">
    <property type="entry name" value="TIF_eIF4e-like"/>
</dbReference>
<evidence type="ECO:0000256" key="6">
    <source>
        <dbReference type="ARBA" id="ARBA00032656"/>
    </source>
</evidence>
<accession>A0AAF3ENE3</accession>
<comment type="similarity">
    <text evidence="7">Belongs to the eukaryotic initiation factor 4E family.</text>
</comment>
<evidence type="ECO:0000256" key="1">
    <source>
        <dbReference type="ARBA" id="ARBA00004123"/>
    </source>
</evidence>
<keyword evidence="4" id="KW-0804">Transcription</keyword>
<comment type="subcellular location">
    <subcellularLocation>
        <location evidence="1">Nucleus</location>
    </subcellularLocation>
</comment>
<keyword evidence="7" id="KW-0396">Initiation factor</keyword>
<evidence type="ECO:0000313" key="9">
    <source>
        <dbReference type="WBParaSite" id="MBELARI_LOCUS15576"/>
    </source>
</evidence>
<evidence type="ECO:0000256" key="3">
    <source>
        <dbReference type="ARBA" id="ARBA00023015"/>
    </source>
</evidence>